<reference evidence="1" key="1">
    <citation type="submission" date="2023-04" db="EMBL/GenBank/DDBJ databases">
        <title>Draft Genome sequencing of Naganishia species isolated from polar environments using Oxford Nanopore Technology.</title>
        <authorList>
            <person name="Leo P."/>
            <person name="Venkateswaran K."/>
        </authorList>
    </citation>
    <scope>NUCLEOTIDE SEQUENCE</scope>
    <source>
        <strain evidence="1">MNA-CCFEE 5423</strain>
    </source>
</reference>
<dbReference type="EMBL" id="JASBWT010000007">
    <property type="protein sequence ID" value="KAJ9103102.1"/>
    <property type="molecule type" value="Genomic_DNA"/>
</dbReference>
<evidence type="ECO:0000313" key="1">
    <source>
        <dbReference type="EMBL" id="KAJ9103102.1"/>
    </source>
</evidence>
<gene>
    <name evidence="1" type="ORF">QFC21_002524</name>
</gene>
<keyword evidence="2" id="KW-1185">Reference proteome</keyword>
<sequence>MTPQVAECIDAFEVAKEAAVVIAEGMLQMWNVCVDATSYGTTEWSARGKNARALQKHWERIPGILGGLDMKQWQDMGKYSAFLLNTIAEVEKAKNSETIHSDTLSNFSLWSPEYVAKNLDGTAPLERIRASDETFDTLRLTADALMIAVFHASWGAAKKAQIEAKRYANQSAKPKGESFQSTIRVGPSNKLLTIDVEPTTNGKVTKFQLTSRPNDTAQLKVTLEFTRHPDSTRSQSGTGSGSQADSSGYHLQLIRGSEPFSGASAASKEASKDI</sequence>
<name>A0ACC2VUU8_9TREE</name>
<proteinExistence type="predicted"/>
<protein>
    <submittedName>
        <fullName evidence="1">Uncharacterized protein</fullName>
    </submittedName>
</protein>
<evidence type="ECO:0000313" key="2">
    <source>
        <dbReference type="Proteomes" id="UP001227268"/>
    </source>
</evidence>
<accession>A0ACC2VUU8</accession>
<organism evidence="1 2">
    <name type="scientific">Naganishia friedmannii</name>
    <dbReference type="NCBI Taxonomy" id="89922"/>
    <lineage>
        <taxon>Eukaryota</taxon>
        <taxon>Fungi</taxon>
        <taxon>Dikarya</taxon>
        <taxon>Basidiomycota</taxon>
        <taxon>Agaricomycotina</taxon>
        <taxon>Tremellomycetes</taxon>
        <taxon>Filobasidiales</taxon>
        <taxon>Filobasidiaceae</taxon>
        <taxon>Naganishia</taxon>
    </lineage>
</organism>
<comment type="caution">
    <text evidence="1">The sequence shown here is derived from an EMBL/GenBank/DDBJ whole genome shotgun (WGS) entry which is preliminary data.</text>
</comment>
<dbReference type="Proteomes" id="UP001227268">
    <property type="component" value="Unassembled WGS sequence"/>
</dbReference>